<feature type="region of interest" description="Disordered" evidence="1">
    <location>
        <begin position="284"/>
        <end position="320"/>
    </location>
</feature>
<accession>A0A0J6F3D3</accession>
<proteinExistence type="predicted"/>
<evidence type="ECO:0000256" key="1">
    <source>
        <dbReference type="SAM" id="MobiDB-lite"/>
    </source>
</evidence>
<feature type="compositionally biased region" description="Polar residues" evidence="1">
    <location>
        <begin position="307"/>
        <end position="320"/>
    </location>
</feature>
<dbReference type="VEuPathDB" id="FungiDB:CPAG_00134"/>
<feature type="compositionally biased region" description="Polar residues" evidence="1">
    <location>
        <begin position="433"/>
        <end position="447"/>
    </location>
</feature>
<organism evidence="3 4">
    <name type="scientific">Coccidioides posadasii RMSCC 3488</name>
    <dbReference type="NCBI Taxonomy" id="454284"/>
    <lineage>
        <taxon>Eukaryota</taxon>
        <taxon>Fungi</taxon>
        <taxon>Dikarya</taxon>
        <taxon>Ascomycota</taxon>
        <taxon>Pezizomycotina</taxon>
        <taxon>Eurotiomycetes</taxon>
        <taxon>Eurotiomycetidae</taxon>
        <taxon>Onygenales</taxon>
        <taxon>Onygenaceae</taxon>
        <taxon>Coccidioides</taxon>
    </lineage>
</organism>
<name>A0A0J6F3D3_COCPO</name>
<reference evidence="4" key="2">
    <citation type="journal article" date="2009" name="Genome Res.">
        <title>Comparative genomic analyses of the human fungal pathogens Coccidioides and their relatives.</title>
        <authorList>
            <person name="Sharpton T.J."/>
            <person name="Stajich J.E."/>
            <person name="Rounsley S.D."/>
            <person name="Gardner M.J."/>
            <person name="Wortman J.R."/>
            <person name="Jordar V.S."/>
            <person name="Maiti R."/>
            <person name="Kodira C.D."/>
            <person name="Neafsey D.E."/>
            <person name="Zeng Q."/>
            <person name="Hung C.-Y."/>
            <person name="McMahan C."/>
            <person name="Muszewska A."/>
            <person name="Grynberg M."/>
            <person name="Mandel M.A."/>
            <person name="Kellner E.M."/>
            <person name="Barker B.M."/>
            <person name="Galgiani J.N."/>
            <person name="Orbach M.J."/>
            <person name="Kirkland T.N."/>
            <person name="Cole G.T."/>
            <person name="Henn M.R."/>
            <person name="Birren B.W."/>
            <person name="Taylor J.W."/>
        </authorList>
    </citation>
    <scope>NUCLEOTIDE SEQUENCE [LARGE SCALE GENOMIC DNA]</scope>
    <source>
        <strain evidence="4">RMSCC 3488</strain>
    </source>
</reference>
<dbReference type="OrthoDB" id="4205424at2759"/>
<dbReference type="AlphaFoldDB" id="A0A0J6F3D3"/>
<dbReference type="InterPro" id="IPR041260">
    <property type="entry name" value="Sld7_C"/>
</dbReference>
<feature type="domain" description="Sld7 C-terminal" evidence="2">
    <location>
        <begin position="340"/>
        <end position="468"/>
    </location>
</feature>
<reference evidence="3 4" key="1">
    <citation type="submission" date="2007-06" db="EMBL/GenBank/DDBJ databases">
        <title>The Genome Sequence of Coccidioides posadasii RMSCC_3488.</title>
        <authorList>
            <consortium name="Coccidioides Genome Resources Consortium"/>
            <consortium name="The Broad Institute Genome Sequencing Platform"/>
            <person name="Henn M.R."/>
            <person name="Sykes S."/>
            <person name="Young S."/>
            <person name="Jaffe D."/>
            <person name="Berlin A."/>
            <person name="Alvarez P."/>
            <person name="Butler J."/>
            <person name="Gnerre S."/>
            <person name="Grabherr M."/>
            <person name="Mauceli E."/>
            <person name="Brockman W."/>
            <person name="Kodira C."/>
            <person name="Alvarado L."/>
            <person name="Zeng Q."/>
            <person name="Crawford M."/>
            <person name="Antoine C."/>
            <person name="Devon K."/>
            <person name="Galgiani J."/>
            <person name="Orsborn K."/>
            <person name="Lewis M.L."/>
            <person name="Nusbaum C."/>
            <person name="Galagan J."/>
            <person name="Birren B."/>
        </authorList>
    </citation>
    <scope>NUCLEOTIDE SEQUENCE [LARGE SCALE GENOMIC DNA]</scope>
    <source>
        <strain evidence="3 4">RMSCC 3488</strain>
    </source>
</reference>
<evidence type="ECO:0000313" key="4">
    <source>
        <dbReference type="Proteomes" id="UP000054567"/>
    </source>
</evidence>
<sequence>MEVWSGVITADSLTLDGTLVIQISWIKLILYLGVRLLNPLSSNQCDISKAKLILRSLVDPTLVPLFAITGPALEVHISNTATRDWIRSRLLHNVHLDSEDHPDEEFCTTKQCPVGILLAVEHLDSNAHARKISDLLIYGILSSSESDTQQRYDSSSPTRELRVYAAPICSTLVVKALSLPSPPLTPSEGNHADGAEIPEYAEFLSDPLAPSPKRKRVDTLFEAADEYHKKVRRKGMIAVSEYIEKSREASPKLQFPYPRAKREPQNDTSILYGSQSNPGKQTLCGAGTRDSSLPRQFSGVSRPRSMSIASRKSTPSASVTTKECSQISAGDSSMENILSTNKGLLTRTILTCMRMYGYHRNASASRAKFELNRDSTDSTALNNSTTELLQPAADAEEEDEFKTMYHATYRASTFALRKFLNIKSPASGAKLHSSISSRNGPEGNTPSVPVLDRAKATDVVDSVLKLFCEEPG</sequence>
<dbReference type="Proteomes" id="UP000054567">
    <property type="component" value="Unassembled WGS sequence"/>
</dbReference>
<gene>
    <name evidence="3" type="ORF">CPAG_00134</name>
</gene>
<reference evidence="4" key="3">
    <citation type="journal article" date="2010" name="Genome Res.">
        <title>Population genomic sequencing of Coccidioides fungi reveals recent hybridization and transposon control.</title>
        <authorList>
            <person name="Neafsey D.E."/>
            <person name="Barker B.M."/>
            <person name="Sharpton T.J."/>
            <person name="Stajich J.E."/>
            <person name="Park D.J."/>
            <person name="Whiston E."/>
            <person name="Hung C.-Y."/>
            <person name="McMahan C."/>
            <person name="White J."/>
            <person name="Sykes S."/>
            <person name="Heiman D."/>
            <person name="Young S."/>
            <person name="Zeng Q."/>
            <person name="Abouelleil A."/>
            <person name="Aftuck L."/>
            <person name="Bessette D."/>
            <person name="Brown A."/>
            <person name="FitzGerald M."/>
            <person name="Lui A."/>
            <person name="Macdonald J.P."/>
            <person name="Priest M."/>
            <person name="Orbach M.J."/>
            <person name="Galgiani J.N."/>
            <person name="Kirkland T.N."/>
            <person name="Cole G.T."/>
            <person name="Birren B.W."/>
            <person name="Henn M.R."/>
            <person name="Taylor J.W."/>
            <person name="Rounsley S.D."/>
        </authorList>
    </citation>
    <scope>NUCLEOTIDE SEQUENCE [LARGE SCALE GENOMIC DNA]</scope>
    <source>
        <strain evidence="4">RMSCC 3488</strain>
    </source>
</reference>
<evidence type="ECO:0000259" key="2">
    <source>
        <dbReference type="Pfam" id="PF18596"/>
    </source>
</evidence>
<evidence type="ECO:0000313" key="3">
    <source>
        <dbReference type="EMBL" id="KMM63780.1"/>
    </source>
</evidence>
<feature type="region of interest" description="Disordered" evidence="1">
    <location>
        <begin position="430"/>
        <end position="449"/>
    </location>
</feature>
<dbReference type="EMBL" id="DS268109">
    <property type="protein sequence ID" value="KMM63780.1"/>
    <property type="molecule type" value="Genomic_DNA"/>
</dbReference>
<dbReference type="Pfam" id="PF18596">
    <property type="entry name" value="Sld7_C"/>
    <property type="match status" value="1"/>
</dbReference>
<protein>
    <recommendedName>
        <fullName evidence="2">Sld7 C-terminal domain-containing protein</fullName>
    </recommendedName>
</protein>
<feature type="compositionally biased region" description="Polar residues" evidence="1">
    <location>
        <begin position="289"/>
        <end position="299"/>
    </location>
</feature>